<dbReference type="Proteomes" id="UP000235672">
    <property type="component" value="Unassembled WGS sequence"/>
</dbReference>
<evidence type="ECO:0000313" key="3">
    <source>
        <dbReference type="Proteomes" id="UP000235672"/>
    </source>
</evidence>
<feature type="transmembrane region" description="Helical" evidence="1">
    <location>
        <begin position="37"/>
        <end position="68"/>
    </location>
</feature>
<evidence type="ECO:0000256" key="1">
    <source>
        <dbReference type="SAM" id="Phobius"/>
    </source>
</evidence>
<protein>
    <submittedName>
        <fullName evidence="2">Uncharacterized protein</fullName>
    </submittedName>
</protein>
<proteinExistence type="predicted"/>
<gene>
    <name evidence="2" type="ORF">NA56DRAFT_647758</name>
</gene>
<accession>A0A2J6PWW0</accession>
<name>A0A2J6PWW0_9HELO</name>
<organism evidence="2 3">
    <name type="scientific">Hyaloscypha hepaticicola</name>
    <dbReference type="NCBI Taxonomy" id="2082293"/>
    <lineage>
        <taxon>Eukaryota</taxon>
        <taxon>Fungi</taxon>
        <taxon>Dikarya</taxon>
        <taxon>Ascomycota</taxon>
        <taxon>Pezizomycotina</taxon>
        <taxon>Leotiomycetes</taxon>
        <taxon>Helotiales</taxon>
        <taxon>Hyaloscyphaceae</taxon>
        <taxon>Hyaloscypha</taxon>
    </lineage>
</organism>
<reference evidence="2 3" key="1">
    <citation type="submission" date="2016-05" db="EMBL/GenBank/DDBJ databases">
        <title>A degradative enzymes factory behind the ericoid mycorrhizal symbiosis.</title>
        <authorList>
            <consortium name="DOE Joint Genome Institute"/>
            <person name="Martino E."/>
            <person name="Morin E."/>
            <person name="Grelet G."/>
            <person name="Kuo A."/>
            <person name="Kohler A."/>
            <person name="Daghino S."/>
            <person name="Barry K."/>
            <person name="Choi C."/>
            <person name="Cichocki N."/>
            <person name="Clum A."/>
            <person name="Copeland A."/>
            <person name="Hainaut M."/>
            <person name="Haridas S."/>
            <person name="Labutti K."/>
            <person name="Lindquist E."/>
            <person name="Lipzen A."/>
            <person name="Khouja H.-R."/>
            <person name="Murat C."/>
            <person name="Ohm R."/>
            <person name="Olson A."/>
            <person name="Spatafora J."/>
            <person name="Veneault-Fourrey C."/>
            <person name="Henrissat B."/>
            <person name="Grigoriev I."/>
            <person name="Martin F."/>
            <person name="Perotto S."/>
        </authorList>
    </citation>
    <scope>NUCLEOTIDE SEQUENCE [LARGE SCALE GENOMIC DNA]</scope>
    <source>
        <strain evidence="2 3">UAMH 7357</strain>
    </source>
</reference>
<sequence>MTTLLHYLPTSTSPHGPICLSTRTCSSSSWELHTLPVYVLLMSSVLLMLTAGPFSTTRLSCLLLMALVL</sequence>
<keyword evidence="3" id="KW-1185">Reference proteome</keyword>
<evidence type="ECO:0000313" key="2">
    <source>
        <dbReference type="EMBL" id="PMD18530.1"/>
    </source>
</evidence>
<keyword evidence="1" id="KW-0472">Membrane</keyword>
<keyword evidence="1" id="KW-1133">Transmembrane helix</keyword>
<dbReference type="AlphaFoldDB" id="A0A2J6PWW0"/>
<dbReference type="EMBL" id="KZ613493">
    <property type="protein sequence ID" value="PMD18530.1"/>
    <property type="molecule type" value="Genomic_DNA"/>
</dbReference>
<keyword evidence="1" id="KW-0812">Transmembrane</keyword>